<comment type="caution">
    <text evidence="3">The sequence shown here is derived from an EMBL/GenBank/DDBJ whole genome shotgun (WGS) entry which is preliminary data.</text>
</comment>
<organism evidence="3 4">
    <name type="scientific">Triplophysa rosa</name>
    <name type="common">Cave loach</name>
    <dbReference type="NCBI Taxonomy" id="992332"/>
    <lineage>
        <taxon>Eukaryota</taxon>
        <taxon>Metazoa</taxon>
        <taxon>Chordata</taxon>
        <taxon>Craniata</taxon>
        <taxon>Vertebrata</taxon>
        <taxon>Euteleostomi</taxon>
        <taxon>Actinopterygii</taxon>
        <taxon>Neopterygii</taxon>
        <taxon>Teleostei</taxon>
        <taxon>Ostariophysi</taxon>
        <taxon>Cypriniformes</taxon>
        <taxon>Nemacheilidae</taxon>
        <taxon>Triplophysa</taxon>
    </lineage>
</organism>
<proteinExistence type="inferred from homology"/>
<dbReference type="Pfam" id="PF05760">
    <property type="entry name" value="IER"/>
    <property type="match status" value="1"/>
</dbReference>
<feature type="region of interest" description="Disordered" evidence="2">
    <location>
        <begin position="54"/>
        <end position="136"/>
    </location>
</feature>
<dbReference type="OrthoDB" id="6358394at2759"/>
<evidence type="ECO:0000256" key="2">
    <source>
        <dbReference type="SAM" id="MobiDB-lite"/>
    </source>
</evidence>
<dbReference type="EMBL" id="JAFHDT010000011">
    <property type="protein sequence ID" value="KAI7803963.1"/>
    <property type="molecule type" value="Genomic_DNA"/>
</dbReference>
<evidence type="ECO:0000313" key="3">
    <source>
        <dbReference type="EMBL" id="KAI7803963.1"/>
    </source>
</evidence>
<dbReference type="PANTHER" id="PTHR15895">
    <property type="entry name" value="IMMEDIATE EARLY RESPONSE GENE"/>
    <property type="match status" value="1"/>
</dbReference>
<reference evidence="3" key="1">
    <citation type="submission" date="2021-02" db="EMBL/GenBank/DDBJ databases">
        <title>Comparative genomics reveals that relaxation of natural selection precedes convergent phenotypic evolution of cavefish.</title>
        <authorList>
            <person name="Peng Z."/>
        </authorList>
    </citation>
    <scope>NUCLEOTIDE SEQUENCE</scope>
    <source>
        <tissue evidence="3">Muscle</tissue>
    </source>
</reference>
<gene>
    <name evidence="3" type="ORF">IRJ41_014073</name>
</gene>
<feature type="compositionally biased region" description="Low complexity" evidence="2">
    <location>
        <begin position="78"/>
        <end position="90"/>
    </location>
</feature>
<keyword evidence="4" id="KW-1185">Reference proteome</keyword>
<evidence type="ECO:0000313" key="4">
    <source>
        <dbReference type="Proteomes" id="UP001059041"/>
    </source>
</evidence>
<feature type="compositionally biased region" description="Basic and acidic residues" evidence="2">
    <location>
        <begin position="94"/>
        <end position="115"/>
    </location>
</feature>
<evidence type="ECO:0000256" key="1">
    <source>
        <dbReference type="ARBA" id="ARBA00006186"/>
    </source>
</evidence>
<comment type="similarity">
    <text evidence="1">Belongs to the IER family.</text>
</comment>
<dbReference type="Proteomes" id="UP001059041">
    <property type="component" value="Linkage Group LG11"/>
</dbReference>
<sequence length="184" mass="20658">MDVTAEAKQIMIQALGKMYSSRTQRGGLRLHRSLLLTLVMKSARDIYHFARLQSESKGQCDKPSVTENTSQTEEPMDTSSTVSEVSSVETQFTEDVHERDPHLHSPAEPIVDKENCNPTRPDRHSRKRRSKTATEPDFLPCKKAKLNSGEVRGILQTSQNNPANCGRKLDSLSLVHMPRAIVTF</sequence>
<dbReference type="InterPro" id="IPR008653">
    <property type="entry name" value="IER"/>
</dbReference>
<name>A0A9W7TWL9_TRIRA</name>
<accession>A0A9W7TWL9</accession>
<dbReference type="AlphaFoldDB" id="A0A9W7TWL9"/>
<protein>
    <submittedName>
        <fullName evidence="3">Immediate early response 2</fullName>
    </submittedName>
</protein>